<keyword evidence="2" id="KW-1185">Reference proteome</keyword>
<protein>
    <submittedName>
        <fullName evidence="1">9468_t:CDS:1</fullName>
    </submittedName>
</protein>
<sequence>MKDSSYETCRGVNREVSTCSPSRSSSRQPSSPRSRSSISRKDDLIFINISADDFSNETSRSSLSVRPDGQFMCSSLKYGFKMEVGALESSRPLNSPTKKKQSDGLKLIMTMLMAGARVRENFNPKYMSHTIQGLNKIEYVTLQTFNGQLIVHMYDFSYSPIKINERLVEVVNSIWPTLKVINQIYCQNKKNYVNV</sequence>
<dbReference type="EMBL" id="CAJVPU010007449">
    <property type="protein sequence ID" value="CAG8572843.1"/>
    <property type="molecule type" value="Genomic_DNA"/>
</dbReference>
<organism evidence="1 2">
    <name type="scientific">Dentiscutata heterogama</name>
    <dbReference type="NCBI Taxonomy" id="1316150"/>
    <lineage>
        <taxon>Eukaryota</taxon>
        <taxon>Fungi</taxon>
        <taxon>Fungi incertae sedis</taxon>
        <taxon>Mucoromycota</taxon>
        <taxon>Glomeromycotina</taxon>
        <taxon>Glomeromycetes</taxon>
        <taxon>Diversisporales</taxon>
        <taxon>Gigasporaceae</taxon>
        <taxon>Dentiscutata</taxon>
    </lineage>
</organism>
<comment type="caution">
    <text evidence="1">The sequence shown here is derived from an EMBL/GenBank/DDBJ whole genome shotgun (WGS) entry which is preliminary data.</text>
</comment>
<name>A0ACA9M7W9_9GLOM</name>
<proteinExistence type="predicted"/>
<gene>
    <name evidence="1" type="ORF">DHETER_LOCUS6139</name>
</gene>
<reference evidence="1" key="1">
    <citation type="submission" date="2021-06" db="EMBL/GenBank/DDBJ databases">
        <authorList>
            <person name="Kallberg Y."/>
            <person name="Tangrot J."/>
            <person name="Rosling A."/>
        </authorList>
    </citation>
    <scope>NUCLEOTIDE SEQUENCE</scope>
    <source>
        <strain evidence="1">IL203A</strain>
    </source>
</reference>
<dbReference type="Proteomes" id="UP000789702">
    <property type="component" value="Unassembled WGS sequence"/>
</dbReference>
<accession>A0ACA9M7W9</accession>
<evidence type="ECO:0000313" key="1">
    <source>
        <dbReference type="EMBL" id="CAG8572843.1"/>
    </source>
</evidence>
<evidence type="ECO:0000313" key="2">
    <source>
        <dbReference type="Proteomes" id="UP000789702"/>
    </source>
</evidence>